<keyword evidence="6 7" id="KW-0472">Membrane</keyword>
<dbReference type="InterPro" id="IPR000515">
    <property type="entry name" value="MetI-like"/>
</dbReference>
<evidence type="ECO:0000256" key="5">
    <source>
        <dbReference type="ARBA" id="ARBA00022989"/>
    </source>
</evidence>
<dbReference type="GO" id="GO:0005886">
    <property type="term" value="C:plasma membrane"/>
    <property type="evidence" value="ECO:0007669"/>
    <property type="project" value="UniProtKB-SubCell"/>
</dbReference>
<dbReference type="EMBL" id="JACRTE010000015">
    <property type="protein sequence ID" value="MBC8597146.1"/>
    <property type="molecule type" value="Genomic_DNA"/>
</dbReference>
<sequence>MKKALKNIPIYIFLIIVLFITLLPIVYTVFASFKTNAEILTTPETLFPRNPTFDNYITAWNSDSFRVGRMLWNSTYYTIFCVIINLLTSSTAGYVFARGEFPGKGILFAVFSSLMFVSLGSITIYPQFEILGKIGLSNSLWGLIVLKFFSIGIVNIYLVRSYVRTLPTALEESAYIDGCSFIKAFFSIIFPLLKPIMATIGILSFQASWNDYLMPTLFTLTRPDQRTLIVGVAALKSSSEAASSWNLMLAGSTIALIPVLFAYAVANKYFVKGLSAGAVKG</sequence>
<proteinExistence type="inferred from homology"/>
<keyword evidence="3" id="KW-1003">Cell membrane</keyword>
<dbReference type="AlphaFoldDB" id="A0A926F9E6"/>
<organism evidence="9 10">
    <name type="scientific">Qingrenia yutianensis</name>
    <dbReference type="NCBI Taxonomy" id="2763676"/>
    <lineage>
        <taxon>Bacteria</taxon>
        <taxon>Bacillati</taxon>
        <taxon>Bacillota</taxon>
        <taxon>Clostridia</taxon>
        <taxon>Eubacteriales</taxon>
        <taxon>Oscillospiraceae</taxon>
        <taxon>Qingrenia</taxon>
    </lineage>
</organism>
<dbReference type="Gene3D" id="1.10.3720.10">
    <property type="entry name" value="MetI-like"/>
    <property type="match status" value="1"/>
</dbReference>
<comment type="caution">
    <text evidence="9">The sequence shown here is derived from an EMBL/GenBank/DDBJ whole genome shotgun (WGS) entry which is preliminary data.</text>
</comment>
<comment type="subcellular location">
    <subcellularLocation>
        <location evidence="1 7">Cell membrane</location>
        <topology evidence="1 7">Multi-pass membrane protein</topology>
    </subcellularLocation>
</comment>
<evidence type="ECO:0000313" key="10">
    <source>
        <dbReference type="Proteomes" id="UP000647416"/>
    </source>
</evidence>
<accession>A0A926F9E6</accession>
<dbReference type="PANTHER" id="PTHR43744:SF12">
    <property type="entry name" value="ABC TRANSPORTER PERMEASE PROTEIN MG189-RELATED"/>
    <property type="match status" value="1"/>
</dbReference>
<name>A0A926F9E6_9FIRM</name>
<keyword evidence="4 7" id="KW-0812">Transmembrane</keyword>
<keyword evidence="2 7" id="KW-0813">Transport</keyword>
<feature type="domain" description="ABC transmembrane type-1" evidence="8">
    <location>
        <begin position="71"/>
        <end position="266"/>
    </location>
</feature>
<feature type="transmembrane region" description="Helical" evidence="7">
    <location>
        <begin position="140"/>
        <end position="159"/>
    </location>
</feature>
<evidence type="ECO:0000259" key="8">
    <source>
        <dbReference type="PROSITE" id="PS50928"/>
    </source>
</evidence>
<dbReference type="Pfam" id="PF00528">
    <property type="entry name" value="BPD_transp_1"/>
    <property type="match status" value="1"/>
</dbReference>
<keyword evidence="5 7" id="KW-1133">Transmembrane helix</keyword>
<dbReference type="Proteomes" id="UP000647416">
    <property type="component" value="Unassembled WGS sequence"/>
</dbReference>
<protein>
    <submittedName>
        <fullName evidence="9">Carbohydrate ABC transporter permease</fullName>
    </submittedName>
</protein>
<reference evidence="9" key="1">
    <citation type="submission" date="2020-08" db="EMBL/GenBank/DDBJ databases">
        <title>Genome public.</title>
        <authorList>
            <person name="Liu C."/>
            <person name="Sun Q."/>
        </authorList>
    </citation>
    <scope>NUCLEOTIDE SEQUENCE</scope>
    <source>
        <strain evidence="9">NSJ-50</strain>
    </source>
</reference>
<keyword evidence="10" id="KW-1185">Reference proteome</keyword>
<feature type="transmembrane region" description="Helical" evidence="7">
    <location>
        <begin position="106"/>
        <end position="128"/>
    </location>
</feature>
<dbReference type="PANTHER" id="PTHR43744">
    <property type="entry name" value="ABC TRANSPORTER PERMEASE PROTEIN MG189-RELATED-RELATED"/>
    <property type="match status" value="1"/>
</dbReference>
<evidence type="ECO:0000313" key="9">
    <source>
        <dbReference type="EMBL" id="MBC8597146.1"/>
    </source>
</evidence>
<evidence type="ECO:0000256" key="1">
    <source>
        <dbReference type="ARBA" id="ARBA00004651"/>
    </source>
</evidence>
<comment type="similarity">
    <text evidence="7">Belongs to the binding-protein-dependent transport system permease family.</text>
</comment>
<dbReference type="SUPFAM" id="SSF161098">
    <property type="entry name" value="MetI-like"/>
    <property type="match status" value="1"/>
</dbReference>
<dbReference type="RefSeq" id="WP_262432468.1">
    <property type="nucleotide sequence ID" value="NZ_JACRTE010000015.1"/>
</dbReference>
<evidence type="ECO:0000256" key="4">
    <source>
        <dbReference type="ARBA" id="ARBA00022692"/>
    </source>
</evidence>
<feature type="transmembrane region" description="Helical" evidence="7">
    <location>
        <begin position="245"/>
        <end position="266"/>
    </location>
</feature>
<feature type="transmembrane region" description="Helical" evidence="7">
    <location>
        <begin position="12"/>
        <end position="33"/>
    </location>
</feature>
<evidence type="ECO:0000256" key="6">
    <source>
        <dbReference type="ARBA" id="ARBA00023136"/>
    </source>
</evidence>
<evidence type="ECO:0000256" key="3">
    <source>
        <dbReference type="ARBA" id="ARBA00022475"/>
    </source>
</evidence>
<dbReference type="GO" id="GO:0055085">
    <property type="term" value="P:transmembrane transport"/>
    <property type="evidence" value="ECO:0007669"/>
    <property type="project" value="InterPro"/>
</dbReference>
<evidence type="ECO:0000256" key="7">
    <source>
        <dbReference type="RuleBase" id="RU363032"/>
    </source>
</evidence>
<feature type="transmembrane region" description="Helical" evidence="7">
    <location>
        <begin position="180"/>
        <end position="205"/>
    </location>
</feature>
<dbReference type="CDD" id="cd06261">
    <property type="entry name" value="TM_PBP2"/>
    <property type="match status" value="1"/>
</dbReference>
<gene>
    <name evidence="9" type="ORF">H8706_09735</name>
</gene>
<feature type="transmembrane region" description="Helical" evidence="7">
    <location>
        <begin position="76"/>
        <end position="97"/>
    </location>
</feature>
<dbReference type="InterPro" id="IPR035906">
    <property type="entry name" value="MetI-like_sf"/>
</dbReference>
<dbReference type="PROSITE" id="PS50928">
    <property type="entry name" value="ABC_TM1"/>
    <property type="match status" value="1"/>
</dbReference>
<evidence type="ECO:0000256" key="2">
    <source>
        <dbReference type="ARBA" id="ARBA00022448"/>
    </source>
</evidence>